<dbReference type="AlphaFoldDB" id="A0A2D0AIC1"/>
<dbReference type="EMBL" id="MTCZ01000134">
    <property type="protein sequence ID" value="OWP83290.1"/>
    <property type="molecule type" value="Genomic_DNA"/>
</dbReference>
<dbReference type="RefSeq" id="WP_088393961.1">
    <property type="nucleotide sequence ID" value="NZ_MTCZ01000134.1"/>
</dbReference>
<evidence type="ECO:0000313" key="2">
    <source>
        <dbReference type="Proteomes" id="UP000197768"/>
    </source>
</evidence>
<sequence length="164" mass="18917">MKRTLIILAIIITSCNNKNAKTELTHTTNKIDTILKEVPKEKVKYETISQIYQLDNDTLFQEVELKKIEKGKIDFVIISKSKTQNNTEEIQGIAFVSEGSDVEFEEDEEGNAIPVTEYLYKNENCWISLKIDMENKNFLKLREADCNVFNKTNSLNTGVFLTRK</sequence>
<organism evidence="1 2">
    <name type="scientific">Flavobacterium davisii</name>
    <dbReference type="NCBI Taxonomy" id="2906077"/>
    <lineage>
        <taxon>Bacteria</taxon>
        <taxon>Pseudomonadati</taxon>
        <taxon>Bacteroidota</taxon>
        <taxon>Flavobacteriia</taxon>
        <taxon>Flavobacteriales</taxon>
        <taxon>Flavobacteriaceae</taxon>
        <taxon>Flavobacterium</taxon>
    </lineage>
</organism>
<dbReference type="Proteomes" id="UP000197768">
    <property type="component" value="Unassembled WGS sequence"/>
</dbReference>
<protein>
    <recommendedName>
        <fullName evidence="3">Lipoprotein</fullName>
    </recommendedName>
</protein>
<evidence type="ECO:0008006" key="3">
    <source>
        <dbReference type="Google" id="ProtNLM"/>
    </source>
</evidence>
<evidence type="ECO:0000313" key="1">
    <source>
        <dbReference type="EMBL" id="OWP83290.1"/>
    </source>
</evidence>
<comment type="caution">
    <text evidence="1">The sequence shown here is derived from an EMBL/GenBank/DDBJ whole genome shotgun (WGS) entry which is preliminary data.</text>
</comment>
<reference evidence="1 2" key="1">
    <citation type="journal article" date="2017" name="Infect. Genet. Evol.">
        <title>Comparative genome analysis of fish pathogen Flavobacterium columnare reveals extensive sequence diversity within the species.</title>
        <authorList>
            <person name="Kayansamruaj P."/>
            <person name="Dong H.T."/>
            <person name="Hirono I."/>
            <person name="Kondo H."/>
            <person name="Senapin S."/>
            <person name="Rodkhum C."/>
        </authorList>
    </citation>
    <scope>NUCLEOTIDE SEQUENCE [LARGE SCALE GENOMIC DNA]</scope>
    <source>
        <strain evidence="1 2">1215</strain>
    </source>
</reference>
<name>A0A2D0AIC1_9FLAO</name>
<dbReference type="PROSITE" id="PS51257">
    <property type="entry name" value="PROKAR_LIPOPROTEIN"/>
    <property type="match status" value="1"/>
</dbReference>
<accession>A0A2D0AIC1</accession>
<gene>
    <name evidence="1" type="ORF">BWK59_11300</name>
</gene>
<proteinExistence type="predicted"/>